<protein>
    <submittedName>
        <fullName evidence="8">Phenylpropionate dioxygenase, large terminal subunit</fullName>
    </submittedName>
</protein>
<dbReference type="Proteomes" id="UP000190092">
    <property type="component" value="Unassembled WGS sequence"/>
</dbReference>
<sequence>MTTSFSEDWARSLVDAQAFQDEQRRLAYVWTFLGFADDAAEDGDWFRASIATKSVFVQRFGEELRGFENVCAHRFYPLRHEAKGNGPLICGFHHWQYNRDGRVVGIPICKMVYGKPAREVGGHLKKIELSTCGTMVFGRFPGGTSLTLKDYLGEAFPILEAMTKVRRRPYYMEREIRANWRLNLHITLDDYHGPTIHPSTLGRNGYIPSMSMRRYFRFGANSAYLFSDDEDCFEKLLAGCRDGTYRSKHFFVFQILPNLIIAHVDADRPFWFSNIMQYSPLAPDHTTYRSWSYPSPFEADLSRFARAKRFVTDIFRRPIYQYYFNRVVREDVAVCERLQEVAHQVDRRPLLGAQEERIAWFEEAIRNFPN</sequence>
<dbReference type="InterPro" id="IPR036922">
    <property type="entry name" value="Rieske_2Fe-2S_sf"/>
</dbReference>
<dbReference type="InterPro" id="IPR017941">
    <property type="entry name" value="Rieske_2Fe-2S"/>
</dbReference>
<keyword evidence="3" id="KW-0479">Metal-binding</keyword>
<keyword evidence="2" id="KW-0001">2Fe-2S</keyword>
<dbReference type="SUPFAM" id="SSF55961">
    <property type="entry name" value="Bet v1-like"/>
    <property type="match status" value="1"/>
</dbReference>
<reference evidence="9" key="1">
    <citation type="submission" date="2017-02" db="EMBL/GenBank/DDBJ databases">
        <authorList>
            <person name="Varghese N."/>
            <person name="Submissions S."/>
        </authorList>
    </citation>
    <scope>NUCLEOTIDE SEQUENCE [LARGE SCALE GENOMIC DNA]</scope>
    <source>
        <strain evidence="9">ATCC 27094</strain>
    </source>
</reference>
<evidence type="ECO:0000256" key="6">
    <source>
        <dbReference type="ARBA" id="ARBA00023014"/>
    </source>
</evidence>
<dbReference type="GO" id="GO:0005506">
    <property type="term" value="F:iron ion binding"/>
    <property type="evidence" value="ECO:0007669"/>
    <property type="project" value="InterPro"/>
</dbReference>
<dbReference type="Pfam" id="PF00355">
    <property type="entry name" value="Rieske"/>
    <property type="match status" value="1"/>
</dbReference>
<evidence type="ECO:0000313" key="8">
    <source>
        <dbReference type="EMBL" id="SKA42167.1"/>
    </source>
</evidence>
<dbReference type="Pfam" id="PF00848">
    <property type="entry name" value="Ring_hydroxyl_A"/>
    <property type="match status" value="1"/>
</dbReference>
<evidence type="ECO:0000256" key="2">
    <source>
        <dbReference type="ARBA" id="ARBA00022714"/>
    </source>
</evidence>
<evidence type="ECO:0000313" key="9">
    <source>
        <dbReference type="Proteomes" id="UP000190092"/>
    </source>
</evidence>
<evidence type="ECO:0000256" key="3">
    <source>
        <dbReference type="ARBA" id="ARBA00022723"/>
    </source>
</evidence>
<evidence type="ECO:0000256" key="1">
    <source>
        <dbReference type="ARBA" id="ARBA00001962"/>
    </source>
</evidence>
<dbReference type="Gene3D" id="2.102.10.10">
    <property type="entry name" value="Rieske [2Fe-2S] iron-sulphur domain"/>
    <property type="match status" value="1"/>
</dbReference>
<name>A0A1T4TP24_9HYPH</name>
<dbReference type="OrthoDB" id="7456916at2"/>
<gene>
    <name evidence="8" type="ORF">SAMN02745126_06578</name>
</gene>
<evidence type="ECO:0000259" key="7">
    <source>
        <dbReference type="PROSITE" id="PS51296"/>
    </source>
</evidence>
<organism evidence="8 9">
    <name type="scientific">Enhydrobacter aerosaccus</name>
    <dbReference type="NCBI Taxonomy" id="225324"/>
    <lineage>
        <taxon>Bacteria</taxon>
        <taxon>Pseudomonadati</taxon>
        <taxon>Pseudomonadota</taxon>
        <taxon>Alphaproteobacteria</taxon>
        <taxon>Hyphomicrobiales</taxon>
        <taxon>Enhydrobacter</taxon>
    </lineage>
</organism>
<keyword evidence="6" id="KW-0411">Iron-sulfur</keyword>
<dbReference type="Gene3D" id="3.90.380.10">
    <property type="entry name" value="Naphthalene 1,2-dioxygenase Alpha Subunit, Chain A, domain 1"/>
    <property type="match status" value="1"/>
</dbReference>
<dbReference type="InterPro" id="IPR001663">
    <property type="entry name" value="Rng_hydr_dOase-A"/>
</dbReference>
<comment type="cofactor">
    <cofactor evidence="1">
        <name>Fe cation</name>
        <dbReference type="ChEBI" id="CHEBI:24875"/>
    </cofactor>
</comment>
<dbReference type="PROSITE" id="PS51296">
    <property type="entry name" value="RIESKE"/>
    <property type="match status" value="1"/>
</dbReference>
<proteinExistence type="predicted"/>
<evidence type="ECO:0000256" key="4">
    <source>
        <dbReference type="ARBA" id="ARBA00023002"/>
    </source>
</evidence>
<accession>A0A1T4TP24</accession>
<dbReference type="CDD" id="cd00680">
    <property type="entry name" value="RHO_alpha_C"/>
    <property type="match status" value="1"/>
</dbReference>
<keyword evidence="5" id="KW-0408">Iron</keyword>
<dbReference type="STRING" id="225324.SAMN02745126_06578"/>
<dbReference type="PANTHER" id="PTHR43756:SF5">
    <property type="entry name" value="CHOLINE MONOOXYGENASE, CHLOROPLASTIC"/>
    <property type="match status" value="1"/>
</dbReference>
<keyword evidence="8" id="KW-0223">Dioxygenase</keyword>
<dbReference type="SUPFAM" id="SSF50022">
    <property type="entry name" value="ISP domain"/>
    <property type="match status" value="1"/>
</dbReference>
<dbReference type="EMBL" id="FUWJ01000027">
    <property type="protein sequence ID" value="SKA42167.1"/>
    <property type="molecule type" value="Genomic_DNA"/>
</dbReference>
<feature type="domain" description="Rieske" evidence="7">
    <location>
        <begin position="30"/>
        <end position="126"/>
    </location>
</feature>
<keyword evidence="4" id="KW-0560">Oxidoreductase</keyword>
<dbReference type="InterPro" id="IPR015879">
    <property type="entry name" value="Ring_hydroxy_dOase_asu_C_dom"/>
</dbReference>
<keyword evidence="9" id="KW-1185">Reference proteome</keyword>
<evidence type="ECO:0000256" key="5">
    <source>
        <dbReference type="ARBA" id="ARBA00023004"/>
    </source>
</evidence>
<dbReference type="RefSeq" id="WP_085938296.1">
    <property type="nucleotide sequence ID" value="NZ_FUWJ01000027.1"/>
</dbReference>
<dbReference type="AlphaFoldDB" id="A0A1T4TP24"/>
<dbReference type="GO" id="GO:0051213">
    <property type="term" value="F:dioxygenase activity"/>
    <property type="evidence" value="ECO:0007669"/>
    <property type="project" value="UniProtKB-KW"/>
</dbReference>
<dbReference type="PANTHER" id="PTHR43756">
    <property type="entry name" value="CHOLINE MONOOXYGENASE, CHLOROPLASTIC"/>
    <property type="match status" value="1"/>
</dbReference>
<dbReference type="GO" id="GO:0051537">
    <property type="term" value="F:2 iron, 2 sulfur cluster binding"/>
    <property type="evidence" value="ECO:0007669"/>
    <property type="project" value="UniProtKB-KW"/>
</dbReference>